<feature type="binding site" evidence="1">
    <location>
        <position position="66"/>
    </location>
    <ligand>
        <name>substrate</name>
    </ligand>
</feature>
<sequence>MVSDSNNRSDEAVKPSDEFQLIRTLLRKQRPSSQVVVGVGDDAAVVRLRPGMELVATCDAMVQGPHFTRQTMSPYDIGWKAMAANLSDLAAMAAEPRFALVTLGVNEEWAVDELVELYAGLYDLAERYDVQVVGGDTVSSPGGLCVSMTLLGEVAAGHAWLRSAAKAGDQVFVTGPLGGSAAGLHALLNPRLGEAWEQTGDAGRLAAILQMHQRPLPRVEAGRVLAALPFGGALNDVSDGLASEAWEIAEASQVAVWIEEAALPIAEPVRDFARFCQIAPEDWALYGGEDFQLLGTVPADAWPVLEQAFRERGLPVYRCGEVQAGFGVFLKRQDGSAVPVAKLGYNHFTKRE</sequence>
<evidence type="ECO:0000259" key="3">
    <source>
        <dbReference type="Pfam" id="PF02769"/>
    </source>
</evidence>
<feature type="binding site" evidence="1">
    <location>
        <position position="88"/>
    </location>
    <ligand>
        <name>Mg(2+)</name>
        <dbReference type="ChEBI" id="CHEBI:18420"/>
        <label>2</label>
    </ligand>
</feature>
<keyword evidence="1" id="KW-0479">Metal-binding</keyword>
<dbReference type="SUPFAM" id="SSF56042">
    <property type="entry name" value="PurM C-terminal domain-like"/>
    <property type="match status" value="1"/>
</dbReference>
<dbReference type="SUPFAM" id="SSF55326">
    <property type="entry name" value="PurM N-terminal domain-like"/>
    <property type="match status" value="1"/>
</dbReference>
<feature type="binding site" evidence="1">
    <location>
        <position position="238"/>
    </location>
    <ligand>
        <name>ATP</name>
        <dbReference type="ChEBI" id="CHEBI:30616"/>
    </ligand>
</feature>
<dbReference type="EMBL" id="LZRT01000100">
    <property type="protein sequence ID" value="OUM85558.1"/>
    <property type="molecule type" value="Genomic_DNA"/>
</dbReference>
<feature type="binding site" evidence="1">
    <location>
        <position position="59"/>
    </location>
    <ligand>
        <name>Mg(2+)</name>
        <dbReference type="ChEBI" id="CHEBI:18420"/>
        <label>1</label>
    </ligand>
</feature>
<evidence type="ECO:0000259" key="2">
    <source>
        <dbReference type="Pfam" id="PF00586"/>
    </source>
</evidence>
<feature type="binding site" evidence="1">
    <location>
        <position position="42"/>
    </location>
    <ligand>
        <name>Mg(2+)</name>
        <dbReference type="ChEBI" id="CHEBI:18420"/>
        <label>3</label>
    </ligand>
</feature>
<feature type="binding site" evidence="1">
    <location>
        <position position="118"/>
    </location>
    <ligand>
        <name>ATP</name>
        <dbReference type="ChEBI" id="CHEBI:30616"/>
    </ligand>
</feature>
<dbReference type="EC" id="2.7.4.16" evidence="1"/>
<dbReference type="GO" id="GO:0009030">
    <property type="term" value="F:thiamine-phosphate kinase activity"/>
    <property type="evidence" value="ECO:0007669"/>
    <property type="project" value="UniProtKB-UniRule"/>
</dbReference>
<gene>
    <name evidence="1" type="primary">thiL</name>
    <name evidence="4" type="ORF">BAA01_05135</name>
</gene>
<keyword evidence="1 4" id="KW-0418">Kinase</keyword>
<name>A0A1Y3PKE6_9BACI</name>
<dbReference type="Pfam" id="PF00586">
    <property type="entry name" value="AIRS"/>
    <property type="match status" value="1"/>
</dbReference>
<keyword evidence="1" id="KW-0460">Magnesium</keyword>
<comment type="pathway">
    <text evidence="1">Cofactor biosynthesis; thiamine diphosphate biosynthesis; thiamine diphosphate from thiamine phosphate: step 1/1.</text>
</comment>
<dbReference type="GO" id="GO:0000287">
    <property type="term" value="F:magnesium ion binding"/>
    <property type="evidence" value="ECO:0007669"/>
    <property type="project" value="UniProtKB-UniRule"/>
</dbReference>
<comment type="catalytic activity">
    <reaction evidence="1">
        <text>thiamine phosphate + ATP = thiamine diphosphate + ADP</text>
        <dbReference type="Rhea" id="RHEA:15913"/>
        <dbReference type="ChEBI" id="CHEBI:30616"/>
        <dbReference type="ChEBI" id="CHEBI:37575"/>
        <dbReference type="ChEBI" id="CHEBI:58937"/>
        <dbReference type="ChEBI" id="CHEBI:456216"/>
        <dbReference type="EC" id="2.7.4.16"/>
    </reaction>
</comment>
<dbReference type="HAMAP" id="MF_02128">
    <property type="entry name" value="TMP_kinase"/>
    <property type="match status" value="1"/>
</dbReference>
<feature type="binding site" evidence="1">
    <location>
        <position position="88"/>
    </location>
    <ligand>
        <name>Mg(2+)</name>
        <dbReference type="ChEBI" id="CHEBI:18420"/>
        <label>4</label>
    </ligand>
</feature>
<feature type="binding site" evidence="1">
    <location>
        <position position="88"/>
    </location>
    <ligand>
        <name>Mg(2+)</name>
        <dbReference type="ChEBI" id="CHEBI:18420"/>
        <label>3</label>
    </ligand>
</feature>
<keyword evidence="1" id="KW-0784">Thiamine biosynthesis</keyword>
<organism evidence="4 5">
    <name type="scientific">Bacillus thermozeamaize</name>
    <dbReference type="NCBI Taxonomy" id="230954"/>
    <lineage>
        <taxon>Bacteria</taxon>
        <taxon>Bacillati</taxon>
        <taxon>Bacillota</taxon>
        <taxon>Bacilli</taxon>
        <taxon>Bacillales</taxon>
        <taxon>Bacillaceae</taxon>
        <taxon>Bacillus</taxon>
    </lineage>
</organism>
<feature type="binding site" evidence="1">
    <location>
        <position position="239"/>
    </location>
    <ligand>
        <name>Mg(2+)</name>
        <dbReference type="ChEBI" id="CHEBI:18420"/>
        <label>5</label>
    </ligand>
</feature>
<protein>
    <recommendedName>
        <fullName evidence="1">Thiamine-monophosphate kinase</fullName>
        <shortName evidence="1">TMP kinase</shortName>
        <shortName evidence="1">Thiamine-phosphate kinase</shortName>
        <ecNumber evidence="1">2.7.4.16</ecNumber>
    </recommendedName>
</protein>
<feature type="binding site" evidence="1">
    <location>
        <begin position="135"/>
        <end position="136"/>
    </location>
    <ligand>
        <name>ATP</name>
        <dbReference type="ChEBI" id="CHEBI:30616"/>
    </ligand>
</feature>
<feature type="binding site" evidence="1">
    <location>
        <position position="42"/>
    </location>
    <ligand>
        <name>Mg(2+)</name>
        <dbReference type="ChEBI" id="CHEBI:18420"/>
        <label>4</label>
    </ligand>
</feature>
<feature type="binding site" evidence="1">
    <location>
        <position position="57"/>
    </location>
    <ligand>
        <name>Mg(2+)</name>
        <dbReference type="ChEBI" id="CHEBI:18420"/>
        <label>4</label>
    </ligand>
</feature>
<dbReference type="Gene3D" id="3.30.1330.10">
    <property type="entry name" value="PurM-like, N-terminal domain"/>
    <property type="match status" value="1"/>
</dbReference>
<dbReference type="PANTHER" id="PTHR30270:SF0">
    <property type="entry name" value="THIAMINE-MONOPHOSPHATE KINASE"/>
    <property type="match status" value="1"/>
</dbReference>
<evidence type="ECO:0000313" key="5">
    <source>
        <dbReference type="Proteomes" id="UP000196475"/>
    </source>
</evidence>
<comment type="similarity">
    <text evidence="1">Belongs to the thiamine-monophosphate kinase family.</text>
</comment>
<feature type="binding site" evidence="1">
    <location>
        <position position="162"/>
    </location>
    <ligand>
        <name>ATP</name>
        <dbReference type="ChEBI" id="CHEBI:30616"/>
    </ligand>
</feature>
<evidence type="ECO:0000313" key="4">
    <source>
        <dbReference type="EMBL" id="OUM85558.1"/>
    </source>
</evidence>
<accession>A0A1Y3PKE6</accession>
<comment type="function">
    <text evidence="1">Catalyzes the ATP-dependent phosphorylation of thiamine-monophosphate (TMP) to form thiamine-pyrophosphate (TPP), the active form of vitamin B1.</text>
</comment>
<dbReference type="PIRSF" id="PIRSF005303">
    <property type="entry name" value="Thiam_monoph_kin"/>
    <property type="match status" value="1"/>
</dbReference>
<reference evidence="5" key="1">
    <citation type="submission" date="2016-06" db="EMBL/GenBank/DDBJ databases">
        <authorList>
            <person name="Nascimento L."/>
            <person name="Pereira R.V."/>
            <person name="Martins L.F."/>
            <person name="Quaggio R.B."/>
            <person name="Silva A.M."/>
            <person name="Setubal J.C."/>
        </authorList>
    </citation>
    <scope>NUCLEOTIDE SEQUENCE [LARGE SCALE GENOMIC DNA]</scope>
</reference>
<dbReference type="InterPro" id="IPR036676">
    <property type="entry name" value="PurM-like_C_sf"/>
</dbReference>
<dbReference type="Proteomes" id="UP000196475">
    <property type="component" value="Unassembled WGS sequence"/>
</dbReference>
<comment type="miscellaneous">
    <text evidence="1">Reaction mechanism of ThiL seems to utilize a direct, inline transfer of the gamma-phosphate of ATP to TMP rather than a phosphorylated enzyme intermediate.</text>
</comment>
<dbReference type="GO" id="GO:0005524">
    <property type="term" value="F:ATP binding"/>
    <property type="evidence" value="ECO:0007669"/>
    <property type="project" value="UniProtKB-UniRule"/>
</dbReference>
<feature type="binding site" evidence="1">
    <location>
        <position position="59"/>
    </location>
    <ligand>
        <name>Mg(2+)</name>
        <dbReference type="ChEBI" id="CHEBI:18420"/>
        <label>2</label>
    </ligand>
</feature>
<feature type="binding site" evidence="1">
    <location>
        <position position="136"/>
    </location>
    <ligand>
        <name>Mg(2+)</name>
        <dbReference type="ChEBI" id="CHEBI:18420"/>
        <label>1</label>
    </ligand>
</feature>
<dbReference type="InterPro" id="IPR016188">
    <property type="entry name" value="PurM-like_N"/>
</dbReference>
<evidence type="ECO:0000256" key="1">
    <source>
        <dbReference type="HAMAP-Rule" id="MF_02128"/>
    </source>
</evidence>
<dbReference type="Gene3D" id="3.90.650.10">
    <property type="entry name" value="PurM-like C-terminal domain"/>
    <property type="match status" value="1"/>
</dbReference>
<feature type="binding site" evidence="1">
    <location>
        <position position="345"/>
    </location>
    <ligand>
        <name>substrate</name>
    </ligand>
</feature>
<dbReference type="InterPro" id="IPR006283">
    <property type="entry name" value="ThiL-like"/>
</dbReference>
<dbReference type="CDD" id="cd02194">
    <property type="entry name" value="ThiL"/>
    <property type="match status" value="1"/>
</dbReference>
<dbReference type="AlphaFoldDB" id="A0A1Y3PKE6"/>
<keyword evidence="1" id="KW-0067">ATP-binding</keyword>
<feature type="binding site" evidence="1">
    <location>
        <position position="236"/>
    </location>
    <ligand>
        <name>Mg(2+)</name>
        <dbReference type="ChEBI" id="CHEBI:18420"/>
        <label>3</label>
    </ligand>
</feature>
<dbReference type="GO" id="GO:0009228">
    <property type="term" value="P:thiamine biosynthetic process"/>
    <property type="evidence" value="ECO:0007669"/>
    <property type="project" value="UniProtKB-KW"/>
</dbReference>
<keyword evidence="1" id="KW-0547">Nucleotide-binding</keyword>
<dbReference type="InterPro" id="IPR010918">
    <property type="entry name" value="PurM-like_C_dom"/>
</dbReference>
<dbReference type="UniPathway" id="UPA00060">
    <property type="reaction ID" value="UER00142"/>
</dbReference>
<feature type="binding site" evidence="1">
    <location>
        <position position="289"/>
    </location>
    <ligand>
        <name>substrate</name>
    </ligand>
</feature>
<comment type="caution">
    <text evidence="4">The sequence shown here is derived from an EMBL/GenBank/DDBJ whole genome shotgun (WGS) entry which is preliminary data.</text>
</comment>
<dbReference type="GO" id="GO:0009229">
    <property type="term" value="P:thiamine diphosphate biosynthetic process"/>
    <property type="evidence" value="ECO:0007669"/>
    <property type="project" value="UniProtKB-UniRule"/>
</dbReference>
<keyword evidence="1" id="KW-0808">Transferase</keyword>
<feature type="domain" description="PurM-like C-terminal" evidence="3">
    <location>
        <begin position="166"/>
        <end position="328"/>
    </location>
</feature>
<dbReference type="Pfam" id="PF02769">
    <property type="entry name" value="AIRS_C"/>
    <property type="match status" value="1"/>
</dbReference>
<proteinExistence type="inferred from homology"/>
<dbReference type="NCBIfam" id="TIGR01379">
    <property type="entry name" value="thiL"/>
    <property type="match status" value="1"/>
</dbReference>
<dbReference type="InterPro" id="IPR036921">
    <property type="entry name" value="PurM-like_N_sf"/>
</dbReference>
<comment type="caution">
    <text evidence="1">Lacks conserved residue(s) required for the propagation of feature annotation.</text>
</comment>
<dbReference type="PANTHER" id="PTHR30270">
    <property type="entry name" value="THIAMINE-MONOPHOSPHATE KINASE"/>
    <property type="match status" value="1"/>
</dbReference>
<feature type="domain" description="PurM-like N-terminal" evidence="2">
    <location>
        <begin position="40"/>
        <end position="154"/>
    </location>
</feature>